<evidence type="ECO:0000259" key="8">
    <source>
        <dbReference type="Pfam" id="PF12340"/>
    </source>
</evidence>
<dbReference type="InterPro" id="IPR022099">
    <property type="entry name" value="DUF3638"/>
</dbReference>
<keyword evidence="6" id="KW-0788">Thiol protease</keyword>
<feature type="domain" description="DUF6606" evidence="10">
    <location>
        <begin position="8"/>
        <end position="281"/>
    </location>
</feature>
<reference evidence="11 12" key="1">
    <citation type="journal article" date="2016" name="Genome Announc.">
        <title>Genome Sequence of Madurella mycetomatis mm55, Isolated from a Human Mycetoma Case in Sudan.</title>
        <authorList>
            <person name="Smit S."/>
            <person name="Derks M.F."/>
            <person name="Bervoets S."/>
            <person name="Fahal A."/>
            <person name="van Leeuwen W."/>
            <person name="van Belkum A."/>
            <person name="van de Sande W.W."/>
        </authorList>
    </citation>
    <scope>NUCLEOTIDE SEQUENCE [LARGE SCALE GENOMIC DNA]</scope>
    <source>
        <strain evidence="12">mm55</strain>
    </source>
</reference>
<keyword evidence="5" id="KW-0378">Hydrolase</keyword>
<gene>
    <name evidence="11" type="ORF">MMYC01_203532</name>
</gene>
<protein>
    <recommendedName>
        <fullName evidence="2">ubiquitinyl hydrolase 1</fullName>
        <ecNumber evidence="2">3.4.19.12</ecNumber>
    </recommendedName>
</protein>
<name>A0A175WBD3_9PEZI</name>
<dbReference type="PANTHER" id="PTHR13367:SF33">
    <property type="entry name" value="P-LOOP CONTAINING NUCLEOSIDE TRIPHOSPHATE HYDROLASE PROTEIN"/>
    <property type="match status" value="1"/>
</dbReference>
<dbReference type="EC" id="3.4.19.12" evidence="2"/>
<feature type="domain" description="DUF3638" evidence="8">
    <location>
        <begin position="2008"/>
        <end position="2234"/>
    </location>
</feature>
<keyword evidence="12" id="KW-1185">Reference proteome</keyword>
<dbReference type="EMBL" id="LCTW02000047">
    <property type="protein sequence ID" value="KXX80933.1"/>
    <property type="molecule type" value="Genomic_DNA"/>
</dbReference>
<dbReference type="InterPro" id="IPR046541">
    <property type="entry name" value="DUF6606"/>
</dbReference>
<evidence type="ECO:0000313" key="11">
    <source>
        <dbReference type="EMBL" id="KXX80933.1"/>
    </source>
</evidence>
<dbReference type="InterPro" id="IPR051346">
    <property type="entry name" value="OTU_Deubiquitinase"/>
</dbReference>
<dbReference type="Pfam" id="PF20255">
    <property type="entry name" value="DUF6606"/>
    <property type="match status" value="1"/>
</dbReference>
<keyword evidence="4" id="KW-0833">Ubl conjugation pathway</keyword>
<evidence type="ECO:0000256" key="3">
    <source>
        <dbReference type="ARBA" id="ARBA00022670"/>
    </source>
</evidence>
<proteinExistence type="predicted"/>
<evidence type="ECO:0000256" key="7">
    <source>
        <dbReference type="SAM" id="MobiDB-lite"/>
    </source>
</evidence>
<evidence type="ECO:0000256" key="5">
    <source>
        <dbReference type="ARBA" id="ARBA00022801"/>
    </source>
</evidence>
<evidence type="ECO:0000256" key="6">
    <source>
        <dbReference type="ARBA" id="ARBA00022807"/>
    </source>
</evidence>
<sequence length="3121" mass="351423">MAPLLDSVFNHIVLPPKLPGQQDVDTRAVEQDILSRFLDACEALGSLPGQEAQEGWQSARRQLLLCCNLHQPQFDQTSLQSVFSSLSVDCPITLYITEQNSAMLIRSEPQENGDDHVVFETFEASPRSTDVLAADGALQWDFPGRAARIPSAKFFDPSFIQSLATFIEQASTEPLERFAAHSHKAGASVPEIRDSADPALISQMLLPMLEAMGSSIQVPRLRKRVRDNVNLHKAKVPWRRLPFWLVLRVAVQRNLCLTLGNGKGRACYKFLICALLSQLLKECAGRLAPELTILLRSKLCRRLAKLEMDKAEAPPECRTTFQQLFDSTSSFFEQAIQAATSQVETSWHRYRKEITPIIQRLPLRTDQTSFRLSLGNSAEYLDNIIHLALPKNKRTKLKLTSQSTGITATNQIQQFTHQFFELTKLEIAIEQDGTSAASSPDCLKLAQRIISLVRATPGAFDSGPEQASSSILSIFDLWIKMDKYAVTECPLLRDYHPGFHPELLDVLQLPAPNQMRQLNMIQEYLRDRCERCQYSTRTILSGSDKNCFAARFVAGSAALQGLQSRIEAESRRARALTESNWTTASAQYDDLTERLHASTCSCIRKADGTYGTRDCDRCQCRRRRRKLKVKAHGEFLPSEAHLSAALVFELDTPSYLAAYRDATWTIISKLAHPSRPQAPSSSPHMRLKAYPPLQPFAKLESRILSVASTKKSFLQSHYKDVRMKVEKSAVLLPHGPDFRLYDSESETWVSDLKRPLTFSHLCGVHIPDELKNTVFPPQEQPHHDPDGPSSYEAIANQTKCPAGMSVHEFLALQRLFSGRCRRWMTVLAELGSANLNFSSEDTMLVIGQLAIQAGPARQHKGMLRDVHVIFNDTAFCAALTQQIRRRLQTIYTNWRESYCMEVLIALSLRLFHLATPGDRSAAEDLIKMVRGATLAWITRTREDLWKCTEGAAAEAIAKYGFWASLLCRRTFAIFEDPARNMSAQELGEFVLASVALQQNLVVDLGKLSPTMKNMLARDMKMAYRIQQVVKSAIQRYPVNLSQAISGTWWDATEAGSATGSAFSGWQFLAQDGGRWITCVTKPTETAISPQRIQYNFVDGRLLIDGSHIGKLPPEIRDSKHVKELFGDQHLLTFPSSRFGMSYVLAKLQCGQRIHFGLRAGQVVIHAVSFDGNVREYVPHHIFFDSSTWDLPLSLIDNCVHWLNLGSGCLEILRKPHVWRTRRSDWVLDVPKRQAQRSKVLLVDPYSALGRQVAGILGNFEDSRRVTIFQPLHQRGRLSVELRNLALSFFVNSKGLLQCRELHAEIDPDQDVGTLYGFRSGLVLRGVRCNDERSLIAPLGAMSWSRDGIHVSVRVRSADHYGKFDIDQVLGQLTCPPEPRLLYTKALLHALTSFPLPDKLTGRTGTEEALRTLESGRCQPWQPIDAGAMASLMTIKNLTPVRSYYPRDKRSLQTVTWDGTLTMTIQHESYEPVVYGILMKSEQLQAFSGNHNKIPGPENCSSSHLNRRAELQRLSYERNIALRLDPIPAQQQIIYQPRDRRARSAEAVNVYRITKAFHRRPLGIHMSRTINTVLQDWKLVGGFHSEPKNNAVPPLASLVSDSIAEHWGSLVDSFRDMSLNQPYSALFKLALLSFAPDANLDVLMFFAACYSLEKLRALETPKYPLFTNFGVGKEPTLDWLRQTISKTYKGSDFPANGQIGRKGRRREASRFIDFVLQQWPTRPEPSPGDFEAKVFNVERAMKSIVPEWQRLYQNQRLSAYLDQAQAVLDGHQCGADVSIPALWNSQIEPFSVTRSGGLVVPSLVQDIRRNRLPTSCKPLAGYDEISAQGVETAKKAPKLIHHRRFGMASSKAREIDELAAILSSFARSTDSMRQEYVNSLRASLEALERAASRADTDENPPALHAIQTEISTARSVMNDHFNMATAAFSSGDPRSRWLRLADLWLWTTPISILEPLRSSNKFHLDRGTRALIVSFGLSVTRLQRLQRIRSAQLRNDTSKAVREWRNVGHAGWSPLDLPDWLLLEIDNNLLIRPEQVEVARAMISPVSRSNSVLQMNMGSGKTSCIVPMAMSVLANGVQLARLIVPKALLSQTAQIMQARLGGLVGRDITHVPFSRRTPTGQRAPDMILLYSQLHEQARHRRGIMLTAPEHILSYKLSGLQRLADKLYDEARDMIKFQTRLSETCRDVLDESDFTLAARTQLIYPSGPLLPLDGHPHRWRTIQTMLSLVEDHLPGVQSDYPQGLKISERPGGFPVAHFLQKEAEDELNQRIVRDISSGRAAVLLLGMNPSGPFPHALVQAILCNDSIDPSAVEKLASQFPNAKLASDNLLLVRGLLLKRILLLCLKKRWNVQYGFHPGRHPVAVPFEAKGVPSEQSEFGHPDVALLLTCLSFYYTGLTPAQFRDGLRQVLSSEDPAAEYDRWTQNSSSLPEHLRHWNAINTDHQEQLDQLWRRLRLNRGVLNHYMNTFVFPAHARQFDVKIQASGWDLPLLPLSSAEPSNTHAISTGFSGTNDNRTLLPLTIKQDDLESLSQTNAEVLTYLLQPRNRRYCLAPWRANKEERLLEELSRLGIRVLIDAGAYILEQDNESLVKLWLAKDTQATAAVYLGPDNRPWVHYRDNKKAPLIATPFAEALDECLVYLDEAHTRGIDLKLPGYASGALTLALGQTKDHTVQAAMRLRELGSTQAVVFFAPPEVHQSIVDVCKLRDRQPVDSSHVIAWLLEQTCRANEQLRGLYLAQGYDFCRRANAQLTHHNLLTNRSQREAFLQVIRRPERQTIDELYGTRTKCHPDLAAESLPTGKLRDFMQELDRQQKLAARSSAVREAHDSALEEVEQEREVEFQAEHVQQKQQRPDYNALRFPGLHPNIRRFVETGTLSGVTGYEHAFNAMASTGTGKKYNVRATGSRLFVSAEYMRTIALEGCSETDDFLRPVEWILWNPAQQTALVVVPEEVELLIPMIRNRASSGQKSGVHLVTYIAPLTREMLHFNDLSFYVLPSLPTGHRVPEWLSLELGIFAGKMYTDFAECTALKRYLERPGETAFSTNPAGFVLEWLALRRKGQDVTHTPVGYVCLGRPLREDHRFFVSRHADWGGNVDPLIESARDAQDSDDDEGSDDDWATADHEA</sequence>
<dbReference type="STRING" id="100816.A0A175WBD3"/>
<dbReference type="GO" id="GO:0004843">
    <property type="term" value="F:cysteine-type deubiquitinase activity"/>
    <property type="evidence" value="ECO:0007669"/>
    <property type="project" value="UniProtKB-EC"/>
</dbReference>
<dbReference type="Pfam" id="PF12340">
    <property type="entry name" value="DUF3638"/>
    <property type="match status" value="1"/>
</dbReference>
<accession>A0A175WBD3</accession>
<dbReference type="GO" id="GO:0006508">
    <property type="term" value="P:proteolysis"/>
    <property type="evidence" value="ECO:0007669"/>
    <property type="project" value="UniProtKB-KW"/>
</dbReference>
<dbReference type="Gene3D" id="3.40.50.300">
    <property type="entry name" value="P-loop containing nucleotide triphosphate hydrolases"/>
    <property type="match status" value="1"/>
</dbReference>
<dbReference type="InterPro" id="IPR027417">
    <property type="entry name" value="P-loop_NTPase"/>
</dbReference>
<dbReference type="OrthoDB" id="3182339at2759"/>
<keyword evidence="3" id="KW-0645">Protease</keyword>
<evidence type="ECO:0000256" key="2">
    <source>
        <dbReference type="ARBA" id="ARBA00012759"/>
    </source>
</evidence>
<dbReference type="Pfam" id="PF12359">
    <property type="entry name" value="DUF3645"/>
    <property type="match status" value="1"/>
</dbReference>
<feature type="region of interest" description="Disordered" evidence="7">
    <location>
        <begin position="3096"/>
        <end position="3121"/>
    </location>
</feature>
<evidence type="ECO:0000259" key="9">
    <source>
        <dbReference type="Pfam" id="PF12359"/>
    </source>
</evidence>
<comment type="catalytic activity">
    <reaction evidence="1">
        <text>Thiol-dependent hydrolysis of ester, thioester, amide, peptide and isopeptide bonds formed by the C-terminal Gly of ubiquitin (a 76-residue protein attached to proteins as an intracellular targeting signal).</text>
        <dbReference type="EC" id="3.4.19.12"/>
    </reaction>
</comment>
<organism evidence="11 12">
    <name type="scientific">Madurella mycetomatis</name>
    <dbReference type="NCBI Taxonomy" id="100816"/>
    <lineage>
        <taxon>Eukaryota</taxon>
        <taxon>Fungi</taxon>
        <taxon>Dikarya</taxon>
        <taxon>Ascomycota</taxon>
        <taxon>Pezizomycotina</taxon>
        <taxon>Sordariomycetes</taxon>
        <taxon>Sordariomycetidae</taxon>
        <taxon>Sordariales</taxon>
        <taxon>Sordariales incertae sedis</taxon>
        <taxon>Madurella</taxon>
    </lineage>
</organism>
<feature type="domain" description="DUF3645" evidence="9">
    <location>
        <begin position="2354"/>
        <end position="2386"/>
    </location>
</feature>
<evidence type="ECO:0000313" key="12">
    <source>
        <dbReference type="Proteomes" id="UP000078237"/>
    </source>
</evidence>
<evidence type="ECO:0000256" key="1">
    <source>
        <dbReference type="ARBA" id="ARBA00000707"/>
    </source>
</evidence>
<comment type="caution">
    <text evidence="11">The sequence shown here is derived from an EMBL/GenBank/DDBJ whole genome shotgun (WGS) entry which is preliminary data.</text>
</comment>
<evidence type="ECO:0000256" key="4">
    <source>
        <dbReference type="ARBA" id="ARBA00022786"/>
    </source>
</evidence>
<dbReference type="InterPro" id="IPR022105">
    <property type="entry name" value="DUF3645"/>
</dbReference>
<dbReference type="Proteomes" id="UP000078237">
    <property type="component" value="Unassembled WGS sequence"/>
</dbReference>
<dbReference type="PANTHER" id="PTHR13367">
    <property type="entry name" value="UBIQUITIN THIOESTERASE"/>
    <property type="match status" value="1"/>
</dbReference>
<dbReference type="VEuPathDB" id="FungiDB:MMYC01_203532"/>
<feature type="compositionally biased region" description="Acidic residues" evidence="7">
    <location>
        <begin position="3103"/>
        <end position="3115"/>
    </location>
</feature>
<evidence type="ECO:0000259" key="10">
    <source>
        <dbReference type="Pfam" id="PF20255"/>
    </source>
</evidence>
<dbReference type="SUPFAM" id="SSF52540">
    <property type="entry name" value="P-loop containing nucleoside triphosphate hydrolases"/>
    <property type="match status" value="1"/>
</dbReference>